<keyword evidence="3" id="KW-0812">Transmembrane</keyword>
<dbReference type="Proteomes" id="UP000217944">
    <property type="component" value="Unassembled WGS sequence"/>
</dbReference>
<accession>A0A292YGG0</accession>
<dbReference type="InterPro" id="IPR050469">
    <property type="entry name" value="Diguanylate_Cyclase"/>
</dbReference>
<dbReference type="NCBIfam" id="TIGR00254">
    <property type="entry name" value="GGDEF"/>
    <property type="match status" value="1"/>
</dbReference>
<dbReference type="PROSITE" id="PS50887">
    <property type="entry name" value="GGDEF"/>
    <property type="match status" value="1"/>
</dbReference>
<keyword evidence="3" id="KW-0472">Membrane</keyword>
<evidence type="ECO:0000313" key="5">
    <source>
        <dbReference type="EMBL" id="GAX87954.1"/>
    </source>
</evidence>
<gene>
    <name evidence="5" type="ORF">LNAT_P1251</name>
</gene>
<dbReference type="SMART" id="SM00267">
    <property type="entry name" value="GGDEF"/>
    <property type="match status" value="1"/>
</dbReference>
<keyword evidence="3" id="KW-1133">Transmembrane helix</keyword>
<dbReference type="GO" id="GO:0005886">
    <property type="term" value="C:plasma membrane"/>
    <property type="evidence" value="ECO:0007669"/>
    <property type="project" value="TreeGrafter"/>
</dbReference>
<feature type="transmembrane region" description="Helical" evidence="3">
    <location>
        <begin position="12"/>
        <end position="30"/>
    </location>
</feature>
<dbReference type="FunFam" id="3.30.70.270:FF:000001">
    <property type="entry name" value="Diguanylate cyclase domain protein"/>
    <property type="match status" value="1"/>
</dbReference>
<dbReference type="GO" id="GO:0043709">
    <property type="term" value="P:cell adhesion involved in single-species biofilm formation"/>
    <property type="evidence" value="ECO:0007669"/>
    <property type="project" value="TreeGrafter"/>
</dbReference>
<dbReference type="RefSeq" id="WP_096259527.1">
    <property type="nucleotide sequence ID" value="NZ_BDME01000002.1"/>
</dbReference>
<dbReference type="Gene3D" id="3.30.70.270">
    <property type="match status" value="1"/>
</dbReference>
<dbReference type="Pfam" id="PF14827">
    <property type="entry name" value="dCache_3"/>
    <property type="match status" value="1"/>
</dbReference>
<dbReference type="InterPro" id="IPR029150">
    <property type="entry name" value="dCache_3"/>
</dbReference>
<feature type="transmembrane region" description="Helical" evidence="3">
    <location>
        <begin position="321"/>
        <end position="343"/>
    </location>
</feature>
<proteinExistence type="predicted"/>
<dbReference type="InterPro" id="IPR000160">
    <property type="entry name" value="GGDEF_dom"/>
</dbReference>
<dbReference type="PANTHER" id="PTHR45138">
    <property type="entry name" value="REGULATORY COMPONENTS OF SENSORY TRANSDUCTION SYSTEM"/>
    <property type="match status" value="1"/>
</dbReference>
<name>A0A292YGG0_9BACT</name>
<dbReference type="PANTHER" id="PTHR45138:SF9">
    <property type="entry name" value="DIGUANYLATE CYCLASE DGCM-RELATED"/>
    <property type="match status" value="1"/>
</dbReference>
<keyword evidence="6" id="KW-1185">Reference proteome</keyword>
<dbReference type="Pfam" id="PF00990">
    <property type="entry name" value="GGDEF"/>
    <property type="match status" value="1"/>
</dbReference>
<feature type="domain" description="GGDEF" evidence="4">
    <location>
        <begin position="387"/>
        <end position="516"/>
    </location>
</feature>
<organism evidence="5 6">
    <name type="scientific">Lebetimonas natsushimae</name>
    <dbReference type="NCBI Taxonomy" id="1936991"/>
    <lineage>
        <taxon>Bacteria</taxon>
        <taxon>Pseudomonadati</taxon>
        <taxon>Campylobacterota</taxon>
        <taxon>Epsilonproteobacteria</taxon>
        <taxon>Nautiliales</taxon>
        <taxon>Nautiliaceae</taxon>
        <taxon>Lebetimonas</taxon>
    </lineage>
</organism>
<evidence type="ECO:0000259" key="4">
    <source>
        <dbReference type="PROSITE" id="PS50887"/>
    </source>
</evidence>
<dbReference type="CDD" id="cd01949">
    <property type="entry name" value="GGDEF"/>
    <property type="match status" value="1"/>
</dbReference>
<dbReference type="EC" id="2.7.7.65" evidence="1"/>
<dbReference type="OrthoDB" id="5347817at2"/>
<evidence type="ECO:0000256" key="2">
    <source>
        <dbReference type="ARBA" id="ARBA00034247"/>
    </source>
</evidence>
<reference evidence="5 6" key="1">
    <citation type="journal article" date="2017" name="Syst. Appl. Microbiol.">
        <title>Lebetimonas natsushimae sp. nov., a novel strictly anaerobic, moderately thermophilic chemoautotroph isolated from a deep-sea hydrothermal vent polychaete nest in the Mid-Okinawa Trough.</title>
        <authorList>
            <person name="Nagata R."/>
            <person name="Takaki Y."/>
            <person name="Tame A."/>
            <person name="Nunoura T."/>
            <person name="Muto H."/>
            <person name="Mino S."/>
            <person name="Sawayama S."/>
            <person name="Takai K."/>
            <person name="Nakagawa S."/>
        </authorList>
    </citation>
    <scope>NUCLEOTIDE SEQUENCE [LARGE SCALE GENOMIC DNA]</scope>
    <source>
        <strain evidence="5 6">HS1857</strain>
    </source>
</reference>
<dbReference type="GO" id="GO:0052621">
    <property type="term" value="F:diguanylate cyclase activity"/>
    <property type="evidence" value="ECO:0007669"/>
    <property type="project" value="UniProtKB-EC"/>
</dbReference>
<dbReference type="GO" id="GO:1902201">
    <property type="term" value="P:negative regulation of bacterial-type flagellum-dependent cell motility"/>
    <property type="evidence" value="ECO:0007669"/>
    <property type="project" value="TreeGrafter"/>
</dbReference>
<evidence type="ECO:0000256" key="1">
    <source>
        <dbReference type="ARBA" id="ARBA00012528"/>
    </source>
</evidence>
<dbReference type="AlphaFoldDB" id="A0A292YGG0"/>
<dbReference type="InterPro" id="IPR029787">
    <property type="entry name" value="Nucleotide_cyclase"/>
</dbReference>
<dbReference type="EMBL" id="BDME01000002">
    <property type="protein sequence ID" value="GAX87954.1"/>
    <property type="molecule type" value="Genomic_DNA"/>
</dbReference>
<evidence type="ECO:0000313" key="6">
    <source>
        <dbReference type="Proteomes" id="UP000217944"/>
    </source>
</evidence>
<evidence type="ECO:0000256" key="3">
    <source>
        <dbReference type="SAM" id="Phobius"/>
    </source>
</evidence>
<comment type="catalytic activity">
    <reaction evidence="2">
        <text>2 GTP = 3',3'-c-di-GMP + 2 diphosphate</text>
        <dbReference type="Rhea" id="RHEA:24898"/>
        <dbReference type="ChEBI" id="CHEBI:33019"/>
        <dbReference type="ChEBI" id="CHEBI:37565"/>
        <dbReference type="ChEBI" id="CHEBI:58805"/>
        <dbReference type="EC" id="2.7.7.65"/>
    </reaction>
</comment>
<sequence>MQIKKYKKELINAVLLYVILMITGIMYFSYQNHKKIQTFEKNVFTYNSNLLHTAIKMLNQTADIIFLLKINNPEILSIMAEANENSKKRDALRKNLFKKLAPAYKLLKKYGIRQLHFHLVGNISFLRFHKPDKFGDLLHGIRYSVDLVNKTKKILRGFEEGRVFNGFRNIYPLFYHKKFVGTVEISYSIKAIAEILQRNKSNFYGILLNKKIIDKKVWKEHLKNYRRSIINPDYFWDQKALNSIYAKNSEYLKEFEQIEKIIRRNLGNKLFNHHAFIIPFYLKHKYFIAIFHPLQNIEGKFVGYIVSIQKNDFYAQLKKDYILTISIFIIITFFISILFFLFLKQERIIKENLSFYSNHDSLTKLLNRRGFDTSVAALEEIHKRNKLPFSILFIDIDHFKKINDKYGHDIGDKVLSELANILKSNLRKSDLIARWGGEEFIVILANTDKETAEKIAEKLRLAIEQYHQKNLPHFTVSIGIATADKENFNIDNLLKKADEALYAAKKSGRNRVVFKD</sequence>
<comment type="caution">
    <text evidence="5">The sequence shown here is derived from an EMBL/GenBank/DDBJ whole genome shotgun (WGS) entry which is preliminary data.</text>
</comment>
<dbReference type="InterPro" id="IPR043128">
    <property type="entry name" value="Rev_trsase/Diguanyl_cyclase"/>
</dbReference>
<protein>
    <recommendedName>
        <fullName evidence="1">diguanylate cyclase</fullName>
        <ecNumber evidence="1">2.7.7.65</ecNumber>
    </recommendedName>
</protein>
<dbReference type="SUPFAM" id="SSF55073">
    <property type="entry name" value="Nucleotide cyclase"/>
    <property type="match status" value="1"/>
</dbReference>